<reference evidence="5 6" key="1">
    <citation type="submission" date="2018-06" db="EMBL/GenBank/DDBJ databases">
        <title>Azoarcus communis strain SWub3 genome.</title>
        <authorList>
            <person name="Zorraquino Salvo V."/>
            <person name="Toubiana D."/>
            <person name="Blumwald E."/>
        </authorList>
    </citation>
    <scope>NUCLEOTIDE SEQUENCE [LARGE SCALE GENOMIC DNA]</scope>
    <source>
        <strain evidence="5 6">SWub3</strain>
    </source>
</reference>
<dbReference type="SUPFAM" id="SSF46785">
    <property type="entry name" value="Winged helix' DNA-binding domain"/>
    <property type="match status" value="1"/>
</dbReference>
<evidence type="ECO:0000256" key="2">
    <source>
        <dbReference type="ARBA" id="ARBA00023125"/>
    </source>
</evidence>
<accession>A0A323UVZ9</accession>
<dbReference type="PANTHER" id="PTHR30154">
    <property type="entry name" value="LEUCINE-RESPONSIVE REGULATORY PROTEIN"/>
    <property type="match status" value="1"/>
</dbReference>
<evidence type="ECO:0000313" key="5">
    <source>
        <dbReference type="EMBL" id="PZA16709.1"/>
    </source>
</evidence>
<comment type="caution">
    <text evidence="5">The sequence shown here is derived from an EMBL/GenBank/DDBJ whole genome shotgun (WGS) entry which is preliminary data.</text>
</comment>
<dbReference type="GO" id="GO:0043565">
    <property type="term" value="F:sequence-specific DNA binding"/>
    <property type="evidence" value="ECO:0007669"/>
    <property type="project" value="InterPro"/>
</dbReference>
<dbReference type="Gene3D" id="1.10.10.10">
    <property type="entry name" value="Winged helix-like DNA-binding domain superfamily/Winged helix DNA-binding domain"/>
    <property type="match status" value="1"/>
</dbReference>
<dbReference type="InterPro" id="IPR036388">
    <property type="entry name" value="WH-like_DNA-bd_sf"/>
</dbReference>
<proteinExistence type="predicted"/>
<evidence type="ECO:0000256" key="3">
    <source>
        <dbReference type="ARBA" id="ARBA00023163"/>
    </source>
</evidence>
<dbReference type="InterPro" id="IPR011008">
    <property type="entry name" value="Dimeric_a/b-barrel"/>
</dbReference>
<dbReference type="PANTHER" id="PTHR30154:SF34">
    <property type="entry name" value="TRANSCRIPTIONAL REGULATOR AZLB"/>
    <property type="match status" value="1"/>
</dbReference>
<dbReference type="AlphaFoldDB" id="A0A323UVZ9"/>
<dbReference type="GO" id="GO:0005829">
    <property type="term" value="C:cytosol"/>
    <property type="evidence" value="ECO:0007669"/>
    <property type="project" value="TreeGrafter"/>
</dbReference>
<gene>
    <name evidence="5" type="ORF">DNK49_11055</name>
</gene>
<keyword evidence="3" id="KW-0804">Transcription</keyword>
<organism evidence="5 6">
    <name type="scientific">Parazoarcus communis SWub3 = DSM 12120</name>
    <dbReference type="NCBI Taxonomy" id="1121029"/>
    <lineage>
        <taxon>Bacteria</taxon>
        <taxon>Pseudomonadati</taxon>
        <taxon>Pseudomonadota</taxon>
        <taxon>Betaproteobacteria</taxon>
        <taxon>Rhodocyclales</taxon>
        <taxon>Zoogloeaceae</taxon>
        <taxon>Parazoarcus</taxon>
    </lineage>
</organism>
<dbReference type="SMART" id="SM00344">
    <property type="entry name" value="HTH_ASNC"/>
    <property type="match status" value="1"/>
</dbReference>
<dbReference type="InterPro" id="IPR011991">
    <property type="entry name" value="ArsR-like_HTH"/>
</dbReference>
<dbReference type="InterPro" id="IPR000485">
    <property type="entry name" value="AsnC-type_HTH_dom"/>
</dbReference>
<dbReference type="GO" id="GO:0006355">
    <property type="term" value="P:regulation of DNA-templated transcription"/>
    <property type="evidence" value="ECO:0007669"/>
    <property type="project" value="UniProtKB-ARBA"/>
</dbReference>
<dbReference type="OrthoDB" id="8526125at2"/>
<dbReference type="Proteomes" id="UP000248259">
    <property type="component" value="Unassembled WGS sequence"/>
</dbReference>
<dbReference type="PRINTS" id="PR00033">
    <property type="entry name" value="HTHASNC"/>
</dbReference>
<evidence type="ECO:0000313" key="6">
    <source>
        <dbReference type="Proteomes" id="UP000248259"/>
    </source>
</evidence>
<dbReference type="InterPro" id="IPR036390">
    <property type="entry name" value="WH_DNA-bd_sf"/>
</dbReference>
<evidence type="ECO:0000256" key="1">
    <source>
        <dbReference type="ARBA" id="ARBA00023015"/>
    </source>
</evidence>
<dbReference type="GO" id="GO:0043200">
    <property type="term" value="P:response to amino acid"/>
    <property type="evidence" value="ECO:0007669"/>
    <property type="project" value="TreeGrafter"/>
</dbReference>
<dbReference type="Gene3D" id="3.30.70.920">
    <property type="match status" value="1"/>
</dbReference>
<dbReference type="InterPro" id="IPR019887">
    <property type="entry name" value="Tscrpt_reg_AsnC/Lrp_C"/>
</dbReference>
<dbReference type="EMBL" id="QKOE01000006">
    <property type="protein sequence ID" value="PZA16709.1"/>
    <property type="molecule type" value="Genomic_DNA"/>
</dbReference>
<dbReference type="SUPFAM" id="SSF54909">
    <property type="entry name" value="Dimeric alpha+beta barrel"/>
    <property type="match status" value="1"/>
</dbReference>
<name>A0A323UVZ9_9RHOO</name>
<evidence type="ECO:0000259" key="4">
    <source>
        <dbReference type="PROSITE" id="PS50956"/>
    </source>
</evidence>
<protein>
    <submittedName>
        <fullName evidence="5">Lrp/AsnC family transcriptional regulator</fullName>
    </submittedName>
</protein>
<keyword evidence="1" id="KW-0805">Transcription regulation</keyword>
<dbReference type="Pfam" id="PF13412">
    <property type="entry name" value="HTH_24"/>
    <property type="match status" value="1"/>
</dbReference>
<dbReference type="Pfam" id="PF01037">
    <property type="entry name" value="AsnC_trans_reg"/>
    <property type="match status" value="1"/>
</dbReference>
<keyword evidence="6" id="KW-1185">Reference proteome</keyword>
<keyword evidence="2" id="KW-0238">DNA-binding</keyword>
<dbReference type="PROSITE" id="PS50956">
    <property type="entry name" value="HTH_ASNC_2"/>
    <property type="match status" value="1"/>
</dbReference>
<sequence length="161" mass="17958">MIELDRFDLQLLAELQANGRASNAQLAERIHLSASQVSRRIQRLEQEGLIERYVALLRAEALGLGVTAFVSVSLERHGEQQTGTFDEQVGTMDEVLECFAVSGDADYLLRVLTPSLPALSDFLLHQLMRLPGVRNVKSNIVLSGVKHTTQLPLKHLHHGRR</sequence>
<dbReference type="CDD" id="cd00090">
    <property type="entry name" value="HTH_ARSR"/>
    <property type="match status" value="1"/>
</dbReference>
<feature type="domain" description="HTH asnC-type" evidence="4">
    <location>
        <begin position="4"/>
        <end position="65"/>
    </location>
</feature>
<dbReference type="InterPro" id="IPR019888">
    <property type="entry name" value="Tscrpt_reg_AsnC-like"/>
</dbReference>